<sequence>MNRVPAVLSSLLLVYLFLLPWNVHAQIEATEGACTRTSAAIDVRVQGVRSDRGNIMFVLYGDNPDDFLVKGKRIFKQPFAAKRGTVAFCVIVPKAGAYAASVYHDENGNKKFDRSWIGIPAEGAGFSNNPALLLGPPRHAQAAFQVSTGPKRVEIQLNYSFASEQRGPDLQ</sequence>
<dbReference type="InterPro" id="IPR018673">
    <property type="entry name" value="DUF2141"/>
</dbReference>
<name>A0AAJ1EIQ3_9BACT</name>
<reference evidence="2 3" key="1">
    <citation type="journal article" date="2021" name="bioRxiv">
        <title>Unraveling nitrogen, sulfur and carbon metabolic pathways and microbial community transcriptional responses to substrate deprivation and toxicity stresses in a bioreactor mimicking anoxic brackish coastal sediment conditions.</title>
        <authorList>
            <person name="Martins P.D."/>
            <person name="Echeveste M.J."/>
            <person name="Arshad A."/>
            <person name="Kurth J."/>
            <person name="Ouboter H."/>
            <person name="Jetten M.S.M."/>
            <person name="Welte C.U."/>
        </authorList>
    </citation>
    <scope>NUCLEOTIDE SEQUENCE [LARGE SCALE GENOMIC DNA]</scope>
    <source>
        <strain evidence="2">MAG_38</strain>
    </source>
</reference>
<accession>A0AAJ1EIQ3</accession>
<evidence type="ECO:0000313" key="2">
    <source>
        <dbReference type="EMBL" id="MBZ0158986.1"/>
    </source>
</evidence>
<evidence type="ECO:0000313" key="3">
    <source>
        <dbReference type="Proteomes" id="UP001197609"/>
    </source>
</evidence>
<proteinExistence type="predicted"/>
<feature type="chain" id="PRO_5042535016" evidence="1">
    <location>
        <begin position="26"/>
        <end position="171"/>
    </location>
</feature>
<feature type="signal peptide" evidence="1">
    <location>
        <begin position="1"/>
        <end position="25"/>
    </location>
</feature>
<dbReference type="Pfam" id="PF09912">
    <property type="entry name" value="DUF2141"/>
    <property type="match status" value="1"/>
</dbReference>
<dbReference type="Proteomes" id="UP001197609">
    <property type="component" value="Unassembled WGS sequence"/>
</dbReference>
<evidence type="ECO:0000256" key="1">
    <source>
        <dbReference type="SAM" id="SignalP"/>
    </source>
</evidence>
<dbReference type="EMBL" id="JAIOIU010000029">
    <property type="protein sequence ID" value="MBZ0158986.1"/>
    <property type="molecule type" value="Genomic_DNA"/>
</dbReference>
<keyword evidence="1" id="KW-0732">Signal</keyword>
<dbReference type="AlphaFoldDB" id="A0AAJ1EIQ3"/>
<comment type="caution">
    <text evidence="2">The sequence shown here is derived from an EMBL/GenBank/DDBJ whole genome shotgun (WGS) entry which is preliminary data.</text>
</comment>
<protein>
    <submittedName>
        <fullName evidence="2">DUF2141 domain-containing protein</fullName>
    </submittedName>
</protein>
<organism evidence="2 3">
    <name type="scientific">Candidatus Methylomirabilis tolerans</name>
    <dbReference type="NCBI Taxonomy" id="3123416"/>
    <lineage>
        <taxon>Bacteria</taxon>
        <taxon>Candidatus Methylomirabilota</taxon>
        <taxon>Candidatus Methylomirabilia</taxon>
        <taxon>Candidatus Methylomirabilales</taxon>
        <taxon>Candidatus Methylomirabilaceae</taxon>
        <taxon>Candidatus Methylomirabilis</taxon>
    </lineage>
</organism>
<gene>
    <name evidence="2" type="ORF">K8G79_02380</name>
</gene>